<dbReference type="Pfam" id="PF12697">
    <property type="entry name" value="Abhydrolase_6"/>
    <property type="match status" value="1"/>
</dbReference>
<feature type="domain" description="AB hydrolase-1" evidence="2">
    <location>
        <begin position="62"/>
        <end position="326"/>
    </location>
</feature>
<gene>
    <name evidence="3" type="ORF">PIB30_031931</name>
</gene>
<evidence type="ECO:0000256" key="1">
    <source>
        <dbReference type="SAM" id="SignalP"/>
    </source>
</evidence>
<evidence type="ECO:0000313" key="3">
    <source>
        <dbReference type="EMBL" id="MED6219019.1"/>
    </source>
</evidence>
<organism evidence="3 4">
    <name type="scientific">Stylosanthes scabra</name>
    <dbReference type="NCBI Taxonomy" id="79078"/>
    <lineage>
        <taxon>Eukaryota</taxon>
        <taxon>Viridiplantae</taxon>
        <taxon>Streptophyta</taxon>
        <taxon>Embryophyta</taxon>
        <taxon>Tracheophyta</taxon>
        <taxon>Spermatophyta</taxon>
        <taxon>Magnoliopsida</taxon>
        <taxon>eudicotyledons</taxon>
        <taxon>Gunneridae</taxon>
        <taxon>Pentapetalae</taxon>
        <taxon>rosids</taxon>
        <taxon>fabids</taxon>
        <taxon>Fabales</taxon>
        <taxon>Fabaceae</taxon>
        <taxon>Papilionoideae</taxon>
        <taxon>50 kb inversion clade</taxon>
        <taxon>dalbergioids sensu lato</taxon>
        <taxon>Dalbergieae</taxon>
        <taxon>Pterocarpus clade</taxon>
        <taxon>Stylosanthes</taxon>
    </lineage>
</organism>
<reference evidence="3 4" key="1">
    <citation type="journal article" date="2023" name="Plants (Basel)">
        <title>Bridging the Gap: Combining Genomics and Transcriptomics Approaches to Understand Stylosanthes scabra, an Orphan Legume from the Brazilian Caatinga.</title>
        <authorList>
            <person name="Ferreira-Neto J.R.C."/>
            <person name="da Silva M.D."/>
            <person name="Binneck E."/>
            <person name="de Melo N.F."/>
            <person name="da Silva R.H."/>
            <person name="de Melo A.L.T.M."/>
            <person name="Pandolfi V."/>
            <person name="Bustamante F.O."/>
            <person name="Brasileiro-Vidal A.C."/>
            <person name="Benko-Iseppon A.M."/>
        </authorList>
    </citation>
    <scope>NUCLEOTIDE SEQUENCE [LARGE SCALE GENOMIC DNA]</scope>
    <source>
        <tissue evidence="3">Leaves</tissue>
    </source>
</reference>
<evidence type="ECO:0000259" key="2">
    <source>
        <dbReference type="Pfam" id="PF12697"/>
    </source>
</evidence>
<dbReference type="InterPro" id="IPR029058">
    <property type="entry name" value="AB_hydrolase_fold"/>
</dbReference>
<dbReference type="PANTHER" id="PTHR45763:SF61">
    <property type="entry name" value="AB HYDROLASE-1 DOMAIN-CONTAINING PROTEIN"/>
    <property type="match status" value="1"/>
</dbReference>
<dbReference type="PANTHER" id="PTHR45763">
    <property type="entry name" value="HYDROLASE, ALPHA/BETA FOLD FAMILY PROTEIN, EXPRESSED-RELATED"/>
    <property type="match status" value="1"/>
</dbReference>
<feature type="signal peptide" evidence="1">
    <location>
        <begin position="1"/>
        <end position="19"/>
    </location>
</feature>
<feature type="chain" id="PRO_5046945264" description="AB hydrolase-1 domain-containing protein" evidence="1">
    <location>
        <begin position="20"/>
        <end position="385"/>
    </location>
</feature>
<comment type="caution">
    <text evidence="3">The sequence shown here is derived from an EMBL/GenBank/DDBJ whole genome shotgun (WGS) entry which is preliminary data.</text>
</comment>
<keyword evidence="1" id="KW-0732">Signal</keyword>
<keyword evidence="4" id="KW-1185">Reference proteome</keyword>
<dbReference type="EMBL" id="JASCZI010271999">
    <property type="protein sequence ID" value="MED6219019.1"/>
    <property type="molecule type" value="Genomic_DNA"/>
</dbReference>
<sequence>MALKKSALLLVPLIGLGYSYRAIRPAPPRTPTITSPRIRLRDGRHLAYKEFGVPKELAKNKIVFLHGFASSRHDTAIADILRPGVLEELGAYIVSIDRPGYGESDPDFNRTPKSLAFDVEELADKLQLGPKFYAFGYSMGGQAVWGLLKYIPHRLAGATLMTPVTNYWWSGFPSKLSKMAYSKQPRQDQWAVGVAHYLPWLTYWWMTQKWFPASSVLSQNPAILSLQDLSLLFSPKVPQRQYQSQVLQQGEAESVCRDMIVGFGAWDFDPFDIENPFPNNEGQVHLWQGEDDKLVPAMLQRYIGQNIPWIKYHELPGAGHMFPLREEDLLRWDWVVMFVLINREANIIADYMAKKGAHSGIDYCLWTAPEEELDVILHREVASVG</sequence>
<evidence type="ECO:0000313" key="4">
    <source>
        <dbReference type="Proteomes" id="UP001341840"/>
    </source>
</evidence>
<dbReference type="Proteomes" id="UP001341840">
    <property type="component" value="Unassembled WGS sequence"/>
</dbReference>
<protein>
    <recommendedName>
        <fullName evidence="2">AB hydrolase-1 domain-containing protein</fullName>
    </recommendedName>
</protein>
<dbReference type="Gene3D" id="3.40.50.1820">
    <property type="entry name" value="alpha/beta hydrolase"/>
    <property type="match status" value="1"/>
</dbReference>
<dbReference type="SUPFAM" id="SSF53474">
    <property type="entry name" value="alpha/beta-Hydrolases"/>
    <property type="match status" value="1"/>
</dbReference>
<proteinExistence type="predicted"/>
<name>A0ABU6Z908_9FABA</name>
<accession>A0ABU6Z908</accession>
<dbReference type="InterPro" id="IPR000073">
    <property type="entry name" value="AB_hydrolase_1"/>
</dbReference>